<feature type="transmembrane region" description="Helical" evidence="8">
    <location>
        <begin position="98"/>
        <end position="123"/>
    </location>
</feature>
<evidence type="ECO:0000256" key="4">
    <source>
        <dbReference type="ARBA" id="ARBA00022692"/>
    </source>
</evidence>
<feature type="transmembrane region" description="Helical" evidence="8">
    <location>
        <begin position="62"/>
        <end position="86"/>
    </location>
</feature>
<dbReference type="PANTHER" id="PTHR23512">
    <property type="entry name" value="MAJOR FACILITATOR SUPERFAMILY DOMAIN-CONTAINING PROTEIN 1"/>
    <property type="match status" value="1"/>
</dbReference>
<dbReference type="GO" id="GO:0005765">
    <property type="term" value="C:lysosomal membrane"/>
    <property type="evidence" value="ECO:0007669"/>
    <property type="project" value="UniProtKB-SubCell"/>
</dbReference>
<keyword evidence="5 8" id="KW-1133">Transmembrane helix</keyword>
<keyword evidence="10" id="KW-1185">Reference proteome</keyword>
<evidence type="ECO:0000256" key="6">
    <source>
        <dbReference type="ARBA" id="ARBA00023136"/>
    </source>
</evidence>
<organism evidence="9 10">
    <name type="scientific">Aphanomyces invadans</name>
    <dbReference type="NCBI Taxonomy" id="157072"/>
    <lineage>
        <taxon>Eukaryota</taxon>
        <taxon>Sar</taxon>
        <taxon>Stramenopiles</taxon>
        <taxon>Oomycota</taxon>
        <taxon>Saprolegniomycetes</taxon>
        <taxon>Saprolegniales</taxon>
        <taxon>Verrucalvaceae</taxon>
        <taxon>Aphanomyces</taxon>
    </lineage>
</organism>
<evidence type="ECO:0000256" key="1">
    <source>
        <dbReference type="ARBA" id="ARBA00004155"/>
    </source>
</evidence>
<feature type="transmembrane region" description="Helical" evidence="8">
    <location>
        <begin position="33"/>
        <end position="56"/>
    </location>
</feature>
<evidence type="ECO:0000256" key="8">
    <source>
        <dbReference type="SAM" id="Phobius"/>
    </source>
</evidence>
<dbReference type="EMBL" id="QUSY01000562">
    <property type="protein sequence ID" value="RHY28564.1"/>
    <property type="molecule type" value="Genomic_DNA"/>
</dbReference>
<dbReference type="SUPFAM" id="SSF103473">
    <property type="entry name" value="MFS general substrate transporter"/>
    <property type="match status" value="1"/>
</dbReference>
<sequence>MVFGSTYCYDNPSALKSQLQQRFHRLPKAQYEFLFSLSYSLYSTPNMVLPFCGGLLVDKFGVSSVALVLSLLLLAGQVVVAIGCAWENFYLILAGRMLFGLGGETIPSFWLIALSYVSFYAVVGPFNNVASSVLLERDYFQQPPPLCQRCGLGYYTTYCDAISPHCPAVPPFAWPLPLLSKNCSIATAFDQFRCSKSPPYIQDEDINCDDLSWREGPFTHNYCATKSLAEVTATEAMSVMPLIVAMVAPLSGTIVDAVGLRLLLALFADVLLLTAHMALTFTKINAHGVLAGLGIGAYVVDPTVVGTAFGAITAFSVRASIGAHLRPDYYSCIELRPRRPATLVLGLCLNCVDIARGHVLNRKVLRAWQSPLRPATCRQRIDLSDQPLLADDDEDGTF</sequence>
<evidence type="ECO:0000313" key="9">
    <source>
        <dbReference type="EMBL" id="RHY28564.1"/>
    </source>
</evidence>
<dbReference type="PANTHER" id="PTHR23512:SF3">
    <property type="entry name" value="MAJOR FACILITATOR SUPERFAMILY DOMAIN-CONTAINING PROTEIN 1"/>
    <property type="match status" value="1"/>
</dbReference>
<comment type="caution">
    <text evidence="9">The sequence shown here is derived from an EMBL/GenBank/DDBJ whole genome shotgun (WGS) entry which is preliminary data.</text>
</comment>
<dbReference type="Proteomes" id="UP000285060">
    <property type="component" value="Unassembled WGS sequence"/>
</dbReference>
<proteinExistence type="inferred from homology"/>
<evidence type="ECO:0000256" key="3">
    <source>
        <dbReference type="ARBA" id="ARBA00022448"/>
    </source>
</evidence>
<evidence type="ECO:0008006" key="11">
    <source>
        <dbReference type="Google" id="ProtNLM"/>
    </source>
</evidence>
<reference evidence="9 10" key="1">
    <citation type="submission" date="2018-08" db="EMBL/GenBank/DDBJ databases">
        <title>Aphanomyces genome sequencing and annotation.</title>
        <authorList>
            <person name="Minardi D."/>
            <person name="Oidtmann B."/>
            <person name="Van Der Giezen M."/>
            <person name="Studholme D.J."/>
        </authorList>
    </citation>
    <scope>NUCLEOTIDE SEQUENCE [LARGE SCALE GENOMIC DNA]</scope>
    <source>
        <strain evidence="9 10">NJM0002</strain>
    </source>
</reference>
<evidence type="ECO:0000313" key="10">
    <source>
        <dbReference type="Proteomes" id="UP000285060"/>
    </source>
</evidence>
<evidence type="ECO:0000256" key="7">
    <source>
        <dbReference type="ARBA" id="ARBA00023228"/>
    </source>
</evidence>
<accession>A0A3R6YXG7</accession>
<evidence type="ECO:0000256" key="2">
    <source>
        <dbReference type="ARBA" id="ARBA00008335"/>
    </source>
</evidence>
<protein>
    <recommendedName>
        <fullName evidence="11">Major facilitator superfamily (MFS) profile domain-containing protein</fullName>
    </recommendedName>
</protein>
<keyword evidence="7" id="KW-0458">Lysosome</keyword>
<dbReference type="InterPro" id="IPR036259">
    <property type="entry name" value="MFS_trans_sf"/>
</dbReference>
<name>A0A3R6YXG7_9STRA</name>
<feature type="transmembrane region" description="Helical" evidence="8">
    <location>
        <begin position="293"/>
        <end position="317"/>
    </location>
</feature>
<dbReference type="VEuPathDB" id="FungiDB:H310_03744"/>
<keyword evidence="4 8" id="KW-0812">Transmembrane</keyword>
<dbReference type="Gene3D" id="1.20.1250.20">
    <property type="entry name" value="MFS general substrate transporter like domains"/>
    <property type="match status" value="1"/>
</dbReference>
<keyword evidence="6 8" id="KW-0472">Membrane</keyword>
<dbReference type="AlphaFoldDB" id="A0A3R6YXG7"/>
<comment type="similarity">
    <text evidence="2">Belongs to the major facilitator superfamily.</text>
</comment>
<evidence type="ECO:0000256" key="5">
    <source>
        <dbReference type="ARBA" id="ARBA00022989"/>
    </source>
</evidence>
<gene>
    <name evidence="9" type="ORF">DYB32_005877</name>
</gene>
<comment type="subcellular location">
    <subcellularLocation>
        <location evidence="1">Lysosome membrane</location>
        <topology evidence="1">Multi-pass membrane protein</topology>
    </subcellularLocation>
</comment>
<feature type="transmembrane region" description="Helical" evidence="8">
    <location>
        <begin position="262"/>
        <end position="281"/>
    </location>
</feature>
<dbReference type="VEuPathDB" id="FungiDB:H310_03741"/>
<dbReference type="InterPro" id="IPR052187">
    <property type="entry name" value="MFSD1"/>
</dbReference>
<keyword evidence="3" id="KW-0813">Transport</keyword>